<evidence type="ECO:0000259" key="2">
    <source>
        <dbReference type="PROSITE" id="PS50925"/>
    </source>
</evidence>
<evidence type="ECO:0000313" key="3">
    <source>
        <dbReference type="EMBL" id="SJM37801.1"/>
    </source>
</evidence>
<dbReference type="SMART" id="SM01034">
    <property type="entry name" value="BLUF"/>
    <property type="match status" value="1"/>
</dbReference>
<dbReference type="InterPro" id="IPR007024">
    <property type="entry name" value="BLUF_domain"/>
</dbReference>
<dbReference type="EMBL" id="FUGD01000107">
    <property type="protein sequence ID" value="SJM37801.1"/>
    <property type="molecule type" value="Genomic_DNA"/>
</dbReference>
<accession>A0A1R4EH04</accession>
<protein>
    <submittedName>
        <fullName evidence="3">Sensors of blue-light using FAD</fullName>
    </submittedName>
</protein>
<gene>
    <name evidence="3" type="ORF">A1019T_01785</name>
</gene>
<dbReference type="STRING" id="1945520.A1019T_01785"/>
<dbReference type="Gene3D" id="3.30.70.100">
    <property type="match status" value="1"/>
</dbReference>
<sequence>MMISSYDHLKKAMNEFNDTTLIRLVYVSNISKQALPDPLLFEHIRTHSEDYNRKNNIKGMLCNNQKYFLQCLEGTKQALLPLMDRIFQDKRHKKLRVNLLKPIEHYSFDDWRMRSLSLDESLWCKGTIQAQSPELMKFIPFKPLEWSEWFLEHFLEIMRKFDDVNQSYEAQQKSYNIVRDPNAQVVSILDSTLLHAFLLVLVLAVLLGVLRMNAII</sequence>
<keyword evidence="4" id="KW-1185">Reference proteome</keyword>
<dbReference type="InterPro" id="IPR036046">
    <property type="entry name" value="Acylphosphatase-like_dom_sf"/>
</dbReference>
<proteinExistence type="predicted"/>
<dbReference type="PROSITE" id="PS50925">
    <property type="entry name" value="BLUF"/>
    <property type="match status" value="1"/>
</dbReference>
<feature type="transmembrane region" description="Helical" evidence="1">
    <location>
        <begin position="192"/>
        <end position="210"/>
    </location>
</feature>
<organism evidence="3 4">
    <name type="scientific">Psychrobacter pasteurii</name>
    <dbReference type="NCBI Taxonomy" id="1945520"/>
    <lineage>
        <taxon>Bacteria</taxon>
        <taxon>Pseudomonadati</taxon>
        <taxon>Pseudomonadota</taxon>
        <taxon>Gammaproteobacteria</taxon>
        <taxon>Moraxellales</taxon>
        <taxon>Moraxellaceae</taxon>
        <taxon>Psychrobacter</taxon>
    </lineage>
</organism>
<dbReference type="AlphaFoldDB" id="A0A1R4EH04"/>
<name>A0A1R4EH04_9GAMM</name>
<evidence type="ECO:0000313" key="4">
    <source>
        <dbReference type="Proteomes" id="UP000188169"/>
    </source>
</evidence>
<dbReference type="GO" id="GO:0071949">
    <property type="term" value="F:FAD binding"/>
    <property type="evidence" value="ECO:0007669"/>
    <property type="project" value="InterPro"/>
</dbReference>
<dbReference type="OrthoDB" id="557705at2"/>
<dbReference type="GO" id="GO:0009882">
    <property type="term" value="F:blue light photoreceptor activity"/>
    <property type="evidence" value="ECO:0007669"/>
    <property type="project" value="InterPro"/>
</dbReference>
<keyword evidence="1" id="KW-1133">Transmembrane helix</keyword>
<evidence type="ECO:0000256" key="1">
    <source>
        <dbReference type="SAM" id="Phobius"/>
    </source>
</evidence>
<feature type="domain" description="BLUF" evidence="2">
    <location>
        <begin position="21"/>
        <end position="114"/>
    </location>
</feature>
<dbReference type="Proteomes" id="UP000188169">
    <property type="component" value="Unassembled WGS sequence"/>
</dbReference>
<dbReference type="SUPFAM" id="SSF54975">
    <property type="entry name" value="Acylphosphatase/BLUF domain-like"/>
    <property type="match status" value="1"/>
</dbReference>
<keyword evidence="1" id="KW-0472">Membrane</keyword>
<dbReference type="RefSeq" id="WP_077449186.1">
    <property type="nucleotide sequence ID" value="NZ_FUGD01000107.1"/>
</dbReference>
<keyword evidence="1" id="KW-0812">Transmembrane</keyword>
<dbReference type="Pfam" id="PF04940">
    <property type="entry name" value="BLUF"/>
    <property type="match status" value="1"/>
</dbReference>
<reference evidence="4" key="1">
    <citation type="submission" date="2017-02" db="EMBL/GenBank/DDBJ databases">
        <authorList>
            <person name="Mornico D."/>
        </authorList>
    </citation>
    <scope>NUCLEOTIDE SEQUENCE [LARGE SCALE GENOMIC DNA]</scope>
</reference>